<sequence length="387" mass="43628">MSWILPQKFIDMQAIPFNQPHVTGSEWVHIQEAIAQGKLSANGSYTKKCQQFFESTFGFNKVYLTHSCTQALEMAALLLDLGPADEVIVPSFAYVSTANAFALRGCRLVFADSRLDYPGIDEVGIEKLITSRTKALVIVHYAGIACHMDPIVALCKRHGIYLIEDAAAALNGFYLNGDGKRLPLGSFGTLATFSFHETKNIACGEGGMLVVNDPDLLAKADTVWNRGTNRSDFERGLSTHYEWVSLGSAFGPSEINAAWLWAQLQKLEQIQKKRQEIWYWYQANLRRILPVFDGEFPSVPPFSQQNYHSFYLVEGSRAKREALIRYLHSKGIQSVSHYRCLHRSRYVSNRHTGAALVHAEKYQDRLLRLPFYADLDIAQLEQNLLSA</sequence>
<dbReference type="PANTHER" id="PTHR30244">
    <property type="entry name" value="TRANSAMINASE"/>
    <property type="match status" value="1"/>
</dbReference>
<dbReference type="PIRSF" id="PIRSF000390">
    <property type="entry name" value="PLP_StrS"/>
    <property type="match status" value="1"/>
</dbReference>
<dbReference type="PANTHER" id="PTHR30244:SF34">
    <property type="entry name" value="DTDP-4-AMINO-4,6-DIDEOXYGALACTOSE TRANSAMINASE"/>
    <property type="match status" value="1"/>
</dbReference>
<dbReference type="EMBL" id="FNZH01000003">
    <property type="protein sequence ID" value="SEJ29428.1"/>
    <property type="molecule type" value="Genomic_DNA"/>
</dbReference>
<dbReference type="InterPro" id="IPR015421">
    <property type="entry name" value="PyrdxlP-dep_Trfase_major"/>
</dbReference>
<feature type="modified residue" description="N6-(pyridoxal phosphate)lysine" evidence="3">
    <location>
        <position position="199"/>
    </location>
</feature>
<dbReference type="SUPFAM" id="SSF53383">
    <property type="entry name" value="PLP-dependent transferases"/>
    <property type="match status" value="1"/>
</dbReference>
<protein>
    <submittedName>
        <fullName evidence="5">dTDP-4-amino-4,6-dideoxygalactose transaminase</fullName>
    </submittedName>
</protein>
<dbReference type="AlphaFoldDB" id="A0A1H6XK11"/>
<dbReference type="RefSeq" id="WP_244891141.1">
    <property type="nucleotide sequence ID" value="NZ_FNZH01000003.1"/>
</dbReference>
<dbReference type="NCBIfam" id="NF008687">
    <property type="entry name" value="PRK11706.1"/>
    <property type="match status" value="1"/>
</dbReference>
<name>A0A1H6XK11_9BACT</name>
<evidence type="ECO:0000256" key="1">
    <source>
        <dbReference type="ARBA" id="ARBA00037999"/>
    </source>
</evidence>
<dbReference type="Gene3D" id="3.90.1150.10">
    <property type="entry name" value="Aspartate Aminotransferase, domain 1"/>
    <property type="match status" value="1"/>
</dbReference>
<feature type="active site" description="Proton acceptor" evidence="2">
    <location>
        <position position="199"/>
    </location>
</feature>
<dbReference type="Proteomes" id="UP000199403">
    <property type="component" value="Unassembled WGS sequence"/>
</dbReference>
<dbReference type="InterPro" id="IPR015422">
    <property type="entry name" value="PyrdxlP-dep_Trfase_small"/>
</dbReference>
<accession>A0A1H6XK11</accession>
<keyword evidence="6" id="KW-1185">Reference proteome</keyword>
<dbReference type="Gene3D" id="3.40.640.10">
    <property type="entry name" value="Type I PLP-dependent aspartate aminotransferase-like (Major domain)"/>
    <property type="match status" value="1"/>
</dbReference>
<gene>
    <name evidence="5" type="ORF">SAMN05192553_10384</name>
</gene>
<evidence type="ECO:0000313" key="6">
    <source>
        <dbReference type="Proteomes" id="UP000199403"/>
    </source>
</evidence>
<evidence type="ECO:0000256" key="4">
    <source>
        <dbReference type="RuleBase" id="RU004508"/>
    </source>
</evidence>
<dbReference type="GO" id="GO:0030170">
    <property type="term" value="F:pyridoxal phosphate binding"/>
    <property type="evidence" value="ECO:0007669"/>
    <property type="project" value="TreeGrafter"/>
</dbReference>
<dbReference type="CDD" id="cd00616">
    <property type="entry name" value="AHBA_syn"/>
    <property type="match status" value="1"/>
</dbReference>
<evidence type="ECO:0000256" key="3">
    <source>
        <dbReference type="PIRSR" id="PIRSR000390-2"/>
    </source>
</evidence>
<dbReference type="GO" id="GO:0019180">
    <property type="term" value="F:dTDP-4-amino-4,6-dideoxygalactose transaminase activity"/>
    <property type="evidence" value="ECO:0007669"/>
    <property type="project" value="TreeGrafter"/>
</dbReference>
<dbReference type="InterPro" id="IPR000653">
    <property type="entry name" value="DegT/StrS_aminotransferase"/>
</dbReference>
<evidence type="ECO:0000313" key="5">
    <source>
        <dbReference type="EMBL" id="SEJ29428.1"/>
    </source>
</evidence>
<reference evidence="6" key="1">
    <citation type="submission" date="2016-10" db="EMBL/GenBank/DDBJ databases">
        <authorList>
            <person name="Varghese N."/>
            <person name="Submissions S."/>
        </authorList>
    </citation>
    <scope>NUCLEOTIDE SEQUENCE [LARGE SCALE GENOMIC DNA]</scope>
    <source>
        <strain evidence="6">IBRC-M 10761</strain>
    </source>
</reference>
<dbReference type="InterPro" id="IPR015424">
    <property type="entry name" value="PyrdxlP-dep_Trfase"/>
</dbReference>
<dbReference type="GO" id="GO:0000271">
    <property type="term" value="P:polysaccharide biosynthetic process"/>
    <property type="evidence" value="ECO:0007669"/>
    <property type="project" value="TreeGrafter"/>
</dbReference>
<dbReference type="Pfam" id="PF01041">
    <property type="entry name" value="DegT_DnrJ_EryC1"/>
    <property type="match status" value="1"/>
</dbReference>
<evidence type="ECO:0000256" key="2">
    <source>
        <dbReference type="PIRSR" id="PIRSR000390-1"/>
    </source>
</evidence>
<organism evidence="5 6">
    <name type="scientific">Cyclobacterium xiamenense</name>
    <dbReference type="NCBI Taxonomy" id="1297121"/>
    <lineage>
        <taxon>Bacteria</taxon>
        <taxon>Pseudomonadati</taxon>
        <taxon>Bacteroidota</taxon>
        <taxon>Cytophagia</taxon>
        <taxon>Cytophagales</taxon>
        <taxon>Cyclobacteriaceae</taxon>
        <taxon>Cyclobacterium</taxon>
    </lineage>
</organism>
<dbReference type="STRING" id="1416801.SAMN05192553_10384"/>
<comment type="similarity">
    <text evidence="1 4">Belongs to the DegT/DnrJ/EryC1 family.</text>
</comment>
<keyword evidence="3 4" id="KW-0663">Pyridoxal phosphate</keyword>
<proteinExistence type="inferred from homology"/>